<name>A0A9X3DZ04_9HYPH</name>
<dbReference type="GO" id="GO:0006310">
    <property type="term" value="P:DNA recombination"/>
    <property type="evidence" value="ECO:0007669"/>
    <property type="project" value="UniProtKB-KW"/>
</dbReference>
<dbReference type="InterPro" id="IPR009187">
    <property type="entry name" value="Prok_Ku"/>
</dbReference>
<dbReference type="RefSeq" id="WP_266337181.1">
    <property type="nucleotide sequence ID" value="NZ_JAPKNK010000001.1"/>
</dbReference>
<keyword evidence="6" id="KW-1185">Reference proteome</keyword>
<proteinExistence type="inferred from homology"/>
<feature type="compositionally biased region" description="Basic residues" evidence="3">
    <location>
        <begin position="283"/>
        <end position="297"/>
    </location>
</feature>
<dbReference type="InterPro" id="IPR016194">
    <property type="entry name" value="SPOC-like_C_dom_sf"/>
</dbReference>
<comment type="subunit">
    <text evidence="2">Homodimer. Interacts with LigD.</text>
</comment>
<dbReference type="InterPro" id="IPR006164">
    <property type="entry name" value="DNA_bd_Ku70/Ku80"/>
</dbReference>
<dbReference type="CDD" id="cd00789">
    <property type="entry name" value="KU_like"/>
    <property type="match status" value="1"/>
</dbReference>
<keyword evidence="2" id="KW-0233">DNA recombination</keyword>
<evidence type="ECO:0000256" key="3">
    <source>
        <dbReference type="SAM" id="MobiDB-lite"/>
    </source>
</evidence>
<dbReference type="EMBL" id="JAPKNK010000001">
    <property type="protein sequence ID" value="MCX5568229.1"/>
    <property type="molecule type" value="Genomic_DNA"/>
</dbReference>
<dbReference type="Pfam" id="PF02735">
    <property type="entry name" value="Ku"/>
    <property type="match status" value="1"/>
</dbReference>
<dbReference type="HAMAP" id="MF_01875">
    <property type="entry name" value="Prokaryotic_Ku"/>
    <property type="match status" value="1"/>
</dbReference>
<dbReference type="PIRSF" id="PIRSF006493">
    <property type="entry name" value="Prok_Ku"/>
    <property type="match status" value="1"/>
</dbReference>
<keyword evidence="2" id="KW-0227">DNA damage</keyword>
<comment type="similarity">
    <text evidence="2">Belongs to the prokaryotic Ku family.</text>
</comment>
<dbReference type="NCBIfam" id="TIGR02772">
    <property type="entry name" value="Ku_bact"/>
    <property type="match status" value="1"/>
</dbReference>
<evidence type="ECO:0000259" key="4">
    <source>
        <dbReference type="SMART" id="SM00559"/>
    </source>
</evidence>
<reference evidence="5" key="1">
    <citation type="submission" date="2022-11" db="EMBL/GenBank/DDBJ databases">
        <title>Biodiversity and phylogenetic relationships of bacteria.</title>
        <authorList>
            <person name="Machado R.A.R."/>
            <person name="Bhat A."/>
            <person name="Loulou A."/>
            <person name="Kallel S."/>
        </authorList>
    </citation>
    <scope>NUCLEOTIDE SEQUENCE</scope>
    <source>
        <strain evidence="5">K-TC2</strain>
    </source>
</reference>
<evidence type="ECO:0000256" key="2">
    <source>
        <dbReference type="HAMAP-Rule" id="MF_01875"/>
    </source>
</evidence>
<dbReference type="Proteomes" id="UP001144805">
    <property type="component" value="Unassembled WGS sequence"/>
</dbReference>
<dbReference type="GO" id="GO:0003690">
    <property type="term" value="F:double-stranded DNA binding"/>
    <property type="evidence" value="ECO:0007669"/>
    <property type="project" value="UniProtKB-UniRule"/>
</dbReference>
<dbReference type="SUPFAM" id="SSF100939">
    <property type="entry name" value="SPOC domain-like"/>
    <property type="match status" value="1"/>
</dbReference>
<feature type="compositionally biased region" description="Low complexity" evidence="3">
    <location>
        <begin position="261"/>
        <end position="270"/>
    </location>
</feature>
<comment type="caution">
    <text evidence="5">The sequence shown here is derived from an EMBL/GenBank/DDBJ whole genome shotgun (WGS) entry which is preliminary data.</text>
</comment>
<evidence type="ECO:0000313" key="5">
    <source>
        <dbReference type="EMBL" id="MCX5568229.1"/>
    </source>
</evidence>
<feature type="region of interest" description="Disordered" evidence="3">
    <location>
        <begin position="261"/>
        <end position="297"/>
    </location>
</feature>
<organism evidence="5 6">
    <name type="scientific">Kaistia nematophila</name>
    <dbReference type="NCBI Taxonomy" id="2994654"/>
    <lineage>
        <taxon>Bacteria</taxon>
        <taxon>Pseudomonadati</taxon>
        <taxon>Pseudomonadota</taxon>
        <taxon>Alphaproteobacteria</taxon>
        <taxon>Hyphomicrobiales</taxon>
        <taxon>Kaistiaceae</taxon>
        <taxon>Kaistia</taxon>
    </lineage>
</organism>
<keyword evidence="1 2" id="KW-0238">DNA-binding</keyword>
<gene>
    <name evidence="2" type="primary">ku</name>
    <name evidence="5" type="ORF">OSH07_03385</name>
</gene>
<evidence type="ECO:0000256" key="1">
    <source>
        <dbReference type="ARBA" id="ARBA00023125"/>
    </source>
</evidence>
<dbReference type="SMART" id="SM00559">
    <property type="entry name" value="Ku78"/>
    <property type="match status" value="1"/>
</dbReference>
<dbReference type="GO" id="GO:0006303">
    <property type="term" value="P:double-strand break repair via nonhomologous end joining"/>
    <property type="evidence" value="ECO:0007669"/>
    <property type="project" value="UniProtKB-UniRule"/>
</dbReference>
<dbReference type="PANTHER" id="PTHR41251">
    <property type="entry name" value="NON-HOMOLOGOUS END JOINING PROTEIN KU"/>
    <property type="match status" value="1"/>
</dbReference>
<protein>
    <recommendedName>
        <fullName evidence="2">Non-homologous end joining protein Ku</fullName>
    </recommendedName>
</protein>
<feature type="domain" description="Ku" evidence="4">
    <location>
        <begin position="55"/>
        <end position="185"/>
    </location>
</feature>
<sequence length="297" mass="32279">MAPRAVWKGYLKVSEIICPVALHTAASTSERIAFHTLNRATGNRIRRQFVDEASGKPVEADDQIKGYEIAPGDYVEIDPEEIAAAQPDSDKTLAVEAFVRLDDVDNVYFDRPYYLTPGDRAALEAFVLIRDGMRGSGAAAIARAVLFRKMRSVLIRPDAEGLVATTLSFDYAIRPAREAFDPIPKLKIEGEMLQLAKHIIDTKRGTFEPAAFQDRYEAALAELVKAKLEGRTFVAPQPRKAAKVVDLMAALRESAGVAKPAAKVAKPAAKSDSTKPVTARSGKPARGKAAVPHRKAS</sequence>
<comment type="function">
    <text evidence="2">With LigD forms a non-homologous end joining (NHEJ) DNA repair enzyme, which repairs dsDNA breaks with reduced fidelity. Binds linear dsDNA with 5'- and 3'- overhangs but not closed circular dsDNA nor ssDNA. Recruits and stimulates the ligase activity of LigD.</text>
</comment>
<dbReference type="AlphaFoldDB" id="A0A9X3DZ04"/>
<dbReference type="PANTHER" id="PTHR41251:SF1">
    <property type="entry name" value="NON-HOMOLOGOUS END JOINING PROTEIN KU"/>
    <property type="match status" value="1"/>
</dbReference>
<keyword evidence="2" id="KW-0234">DNA repair</keyword>
<accession>A0A9X3DZ04</accession>
<dbReference type="Gene3D" id="2.40.290.10">
    <property type="match status" value="1"/>
</dbReference>
<evidence type="ECO:0000313" key="6">
    <source>
        <dbReference type="Proteomes" id="UP001144805"/>
    </source>
</evidence>